<evidence type="ECO:0000256" key="7">
    <source>
        <dbReference type="HAMAP-Rule" id="MF_01147"/>
    </source>
</evidence>
<dbReference type="STRING" id="1817867.A3F83_09825"/>
<feature type="transmembrane region" description="Helical" evidence="7">
    <location>
        <begin position="170"/>
        <end position="187"/>
    </location>
</feature>
<evidence type="ECO:0000256" key="4">
    <source>
        <dbReference type="ARBA" id="ARBA00022692"/>
    </source>
</evidence>
<feature type="transmembrane region" description="Helical" evidence="7">
    <location>
        <begin position="194"/>
        <end position="212"/>
    </location>
</feature>
<dbReference type="UniPathway" id="UPA00664"/>
<dbReference type="NCBIfam" id="TIGR00544">
    <property type="entry name" value="lgt"/>
    <property type="match status" value="1"/>
</dbReference>
<dbReference type="PANTHER" id="PTHR30589">
    <property type="entry name" value="PROLIPOPROTEIN DIACYLGLYCERYL TRANSFERASE"/>
    <property type="match status" value="1"/>
</dbReference>
<comment type="subcellular location">
    <subcellularLocation>
        <location evidence="7">Cell membrane</location>
        <topology evidence="7">Multi-pass membrane protein</topology>
    </subcellularLocation>
</comment>
<dbReference type="EMBL" id="MFIX01000046">
    <property type="protein sequence ID" value="OGG05480.1"/>
    <property type="molecule type" value="Genomic_DNA"/>
</dbReference>
<feature type="transmembrane region" description="Helical" evidence="7">
    <location>
        <begin position="116"/>
        <end position="137"/>
    </location>
</feature>
<comment type="catalytic activity">
    <reaction evidence="7">
        <text>L-cysteinyl-[prolipoprotein] + a 1,2-diacyl-sn-glycero-3-phospho-(1'-sn-glycerol) = an S-1,2-diacyl-sn-glyceryl-L-cysteinyl-[prolipoprotein] + sn-glycerol 1-phosphate + H(+)</text>
        <dbReference type="Rhea" id="RHEA:56712"/>
        <dbReference type="Rhea" id="RHEA-COMP:14679"/>
        <dbReference type="Rhea" id="RHEA-COMP:14680"/>
        <dbReference type="ChEBI" id="CHEBI:15378"/>
        <dbReference type="ChEBI" id="CHEBI:29950"/>
        <dbReference type="ChEBI" id="CHEBI:57685"/>
        <dbReference type="ChEBI" id="CHEBI:64716"/>
        <dbReference type="ChEBI" id="CHEBI:140658"/>
        <dbReference type="EC" id="2.5.1.145"/>
    </reaction>
</comment>
<keyword evidence="4 7" id="KW-0812">Transmembrane</keyword>
<evidence type="ECO:0000256" key="3">
    <source>
        <dbReference type="ARBA" id="ARBA00022679"/>
    </source>
</evidence>
<comment type="caution">
    <text evidence="8">The sequence shown here is derived from an EMBL/GenBank/DDBJ whole genome shotgun (WGS) entry which is preliminary data.</text>
</comment>
<name>A0A1F5YZ49_9BACT</name>
<dbReference type="GO" id="GO:0042158">
    <property type="term" value="P:lipoprotein biosynthetic process"/>
    <property type="evidence" value="ECO:0007669"/>
    <property type="project" value="UniProtKB-UniRule"/>
</dbReference>
<proteinExistence type="inferred from homology"/>
<evidence type="ECO:0000313" key="8">
    <source>
        <dbReference type="EMBL" id="OGG05480.1"/>
    </source>
</evidence>
<evidence type="ECO:0000256" key="1">
    <source>
        <dbReference type="ARBA" id="ARBA00007150"/>
    </source>
</evidence>
<gene>
    <name evidence="7" type="primary">lgt</name>
    <name evidence="8" type="ORF">A3F83_09825</name>
</gene>
<feature type="transmembrane region" description="Helical" evidence="7">
    <location>
        <begin position="86"/>
        <end position="104"/>
    </location>
</feature>
<comment type="pathway">
    <text evidence="7">Protein modification; lipoprotein biosynthesis (diacylglyceryl transfer).</text>
</comment>
<feature type="transmembrane region" description="Helical" evidence="7">
    <location>
        <begin position="43"/>
        <end position="66"/>
    </location>
</feature>
<evidence type="ECO:0000256" key="6">
    <source>
        <dbReference type="ARBA" id="ARBA00023136"/>
    </source>
</evidence>
<keyword evidence="8" id="KW-0449">Lipoprotein</keyword>
<reference evidence="8 9" key="1">
    <citation type="journal article" date="2016" name="Nat. Commun.">
        <title>Thousands of microbial genomes shed light on interconnected biogeochemical processes in an aquifer system.</title>
        <authorList>
            <person name="Anantharaman K."/>
            <person name="Brown C.T."/>
            <person name="Hug L.A."/>
            <person name="Sharon I."/>
            <person name="Castelle C.J."/>
            <person name="Probst A.J."/>
            <person name="Thomas B.C."/>
            <person name="Singh A."/>
            <person name="Wilkins M.J."/>
            <person name="Karaoz U."/>
            <person name="Brodie E.L."/>
            <person name="Williams K.H."/>
            <person name="Hubbard S.S."/>
            <person name="Banfield J.F."/>
        </authorList>
    </citation>
    <scope>NUCLEOTIDE SEQUENCE [LARGE SCALE GENOMIC DNA]</scope>
</reference>
<sequence>MYPVLLRLGPLEIKSYGVMLAISFLLGYLVAQKRAARNGIDVTVLLDLCFYILISAIAGSRAFYVVTHWEEYSAHPLSALSIWEGGLSMMGGVLLGLAVSWLFLKKKGVSFTRMADTLAPSIALGVGLTRIGCFLYGCCYGLPSDVSWAIHFPPNSAAGSHFHEAIHPTQLYSSAYGFIIFLVLLLIEKMRPPSGVVFASLLLLYAAARFTIDFYRYYEPEQIIVHSPVALTNNQVICAVLFIFGLGLLIWSYRRRTAGA</sequence>
<dbReference type="Proteomes" id="UP000179129">
    <property type="component" value="Unassembled WGS sequence"/>
</dbReference>
<keyword evidence="5 7" id="KW-1133">Transmembrane helix</keyword>
<feature type="transmembrane region" description="Helical" evidence="7">
    <location>
        <begin position="13"/>
        <end position="31"/>
    </location>
</feature>
<evidence type="ECO:0000313" key="9">
    <source>
        <dbReference type="Proteomes" id="UP000179129"/>
    </source>
</evidence>
<organism evidence="8 9">
    <name type="scientific">Candidatus Glassbacteria bacterium RIFCSPLOWO2_12_FULL_58_11</name>
    <dbReference type="NCBI Taxonomy" id="1817867"/>
    <lineage>
        <taxon>Bacteria</taxon>
        <taxon>Candidatus Glassiibacteriota</taxon>
    </lineage>
</organism>
<comment type="function">
    <text evidence="7">Catalyzes the transfer of the diacylglyceryl group from phosphatidylglycerol to the sulfhydryl group of the N-terminal cysteine of a prolipoprotein, the first step in the formation of mature lipoproteins.</text>
</comment>
<dbReference type="EC" id="2.5.1.145" evidence="7"/>
<dbReference type="PANTHER" id="PTHR30589:SF0">
    <property type="entry name" value="PHOSPHATIDYLGLYCEROL--PROLIPOPROTEIN DIACYLGLYCERYL TRANSFERASE"/>
    <property type="match status" value="1"/>
</dbReference>
<feature type="binding site" evidence="7">
    <location>
        <position position="130"/>
    </location>
    <ligand>
        <name>a 1,2-diacyl-sn-glycero-3-phospho-(1'-sn-glycerol)</name>
        <dbReference type="ChEBI" id="CHEBI:64716"/>
    </ligand>
</feature>
<dbReference type="GO" id="GO:0005886">
    <property type="term" value="C:plasma membrane"/>
    <property type="evidence" value="ECO:0007669"/>
    <property type="project" value="UniProtKB-SubCell"/>
</dbReference>
<accession>A0A1F5YZ49</accession>
<dbReference type="AlphaFoldDB" id="A0A1F5YZ49"/>
<keyword evidence="3 7" id="KW-0808">Transferase</keyword>
<dbReference type="InterPro" id="IPR001640">
    <property type="entry name" value="Lgt"/>
</dbReference>
<evidence type="ECO:0000256" key="2">
    <source>
        <dbReference type="ARBA" id="ARBA00022475"/>
    </source>
</evidence>
<feature type="transmembrane region" description="Helical" evidence="7">
    <location>
        <begin position="232"/>
        <end position="253"/>
    </location>
</feature>
<comment type="similarity">
    <text evidence="1 7">Belongs to the Lgt family.</text>
</comment>
<dbReference type="Pfam" id="PF01790">
    <property type="entry name" value="LGT"/>
    <property type="match status" value="1"/>
</dbReference>
<keyword evidence="6 7" id="KW-0472">Membrane</keyword>
<evidence type="ECO:0000256" key="5">
    <source>
        <dbReference type="ARBA" id="ARBA00022989"/>
    </source>
</evidence>
<keyword evidence="2 7" id="KW-1003">Cell membrane</keyword>
<dbReference type="GO" id="GO:0008961">
    <property type="term" value="F:phosphatidylglycerol-prolipoprotein diacylglyceryl transferase activity"/>
    <property type="evidence" value="ECO:0007669"/>
    <property type="project" value="UniProtKB-UniRule"/>
</dbReference>
<dbReference type="HAMAP" id="MF_01147">
    <property type="entry name" value="Lgt"/>
    <property type="match status" value="1"/>
</dbReference>
<protein>
    <recommendedName>
        <fullName evidence="7">Phosphatidylglycerol--prolipoprotein diacylglyceryl transferase</fullName>
        <ecNumber evidence="7">2.5.1.145</ecNumber>
    </recommendedName>
</protein>